<reference evidence="1" key="1">
    <citation type="submission" date="2020-01" db="EMBL/GenBank/DDBJ databases">
        <authorList>
            <person name="Meier V. D."/>
            <person name="Meier V D."/>
        </authorList>
    </citation>
    <scope>NUCLEOTIDE SEQUENCE</scope>
    <source>
        <strain evidence="1">HLG_WM_MAG_07</strain>
    </source>
</reference>
<gene>
    <name evidence="1" type="ORF">HELGO_WM12180</name>
</gene>
<dbReference type="EMBL" id="CACVAY010000030">
    <property type="protein sequence ID" value="CAA6806466.1"/>
    <property type="molecule type" value="Genomic_DNA"/>
</dbReference>
<accession>A0A6S6SJW0</accession>
<organism evidence="1">
    <name type="scientific">uncultured Thiotrichaceae bacterium</name>
    <dbReference type="NCBI Taxonomy" id="298394"/>
    <lineage>
        <taxon>Bacteria</taxon>
        <taxon>Pseudomonadati</taxon>
        <taxon>Pseudomonadota</taxon>
        <taxon>Gammaproteobacteria</taxon>
        <taxon>Thiotrichales</taxon>
        <taxon>Thiotrichaceae</taxon>
        <taxon>environmental samples</taxon>
    </lineage>
</organism>
<evidence type="ECO:0000313" key="1">
    <source>
        <dbReference type="EMBL" id="CAA6806466.1"/>
    </source>
</evidence>
<name>A0A6S6SJW0_9GAMM</name>
<sequence>MMRLKNKSALIAGAVRGIAKVGCLESKLVVSQIYNVDGRNWMN</sequence>
<protein>
    <submittedName>
        <fullName evidence="1">Uncharacterized protein</fullName>
    </submittedName>
</protein>
<dbReference type="AlphaFoldDB" id="A0A6S6SJW0"/>
<proteinExistence type="predicted"/>